<evidence type="ECO:0000256" key="3">
    <source>
        <dbReference type="ARBA" id="ARBA00022475"/>
    </source>
</evidence>
<proteinExistence type="inferred from homology"/>
<dbReference type="Gene3D" id="1.10.3430.10">
    <property type="entry name" value="Ammonium transporter AmtB like domains"/>
    <property type="match status" value="1"/>
</dbReference>
<evidence type="ECO:0000256" key="5">
    <source>
        <dbReference type="ARBA" id="ARBA00022989"/>
    </source>
</evidence>
<evidence type="ECO:0000256" key="1">
    <source>
        <dbReference type="ARBA" id="ARBA00004651"/>
    </source>
</evidence>
<dbReference type="InterPro" id="IPR029020">
    <property type="entry name" value="Ammonium/urea_transptr"/>
</dbReference>
<keyword evidence="9" id="KW-1185">Reference proteome</keyword>
<evidence type="ECO:0000259" key="7">
    <source>
        <dbReference type="Pfam" id="PF01551"/>
    </source>
</evidence>
<evidence type="ECO:0000256" key="6">
    <source>
        <dbReference type="ARBA" id="ARBA00023136"/>
    </source>
</evidence>
<name>A0A6I4IMJ0_9SPHI</name>
<organism evidence="8 9">
    <name type="scientific">Mucilaginibacter ginkgonis</name>
    <dbReference type="NCBI Taxonomy" id="2682091"/>
    <lineage>
        <taxon>Bacteria</taxon>
        <taxon>Pseudomonadati</taxon>
        <taxon>Bacteroidota</taxon>
        <taxon>Sphingobacteriia</taxon>
        <taxon>Sphingobacteriales</taxon>
        <taxon>Sphingobacteriaceae</taxon>
        <taxon>Mucilaginibacter</taxon>
    </lineage>
</organism>
<evidence type="ECO:0000313" key="9">
    <source>
        <dbReference type="Proteomes" id="UP000429232"/>
    </source>
</evidence>
<protein>
    <submittedName>
        <fullName evidence="8">Urea transporter</fullName>
    </submittedName>
</protein>
<comment type="subcellular location">
    <subcellularLocation>
        <location evidence="1">Cell membrane</location>
        <topology evidence="1">Multi-pass membrane protein</topology>
    </subcellularLocation>
</comment>
<evidence type="ECO:0000256" key="4">
    <source>
        <dbReference type="ARBA" id="ARBA00022692"/>
    </source>
</evidence>
<gene>
    <name evidence="8" type="ORF">GO620_001905</name>
</gene>
<dbReference type="SUPFAM" id="SSF51261">
    <property type="entry name" value="Duplicated hybrid motif"/>
    <property type="match status" value="1"/>
</dbReference>
<dbReference type="EMBL" id="CP066775">
    <property type="protein sequence ID" value="QQL50231.1"/>
    <property type="molecule type" value="Genomic_DNA"/>
</dbReference>
<dbReference type="GO" id="GO:0015204">
    <property type="term" value="F:urea transmembrane transporter activity"/>
    <property type="evidence" value="ECO:0007669"/>
    <property type="project" value="InterPro"/>
</dbReference>
<keyword evidence="6" id="KW-0472">Membrane</keyword>
<reference evidence="8 9" key="1">
    <citation type="submission" date="2020-12" db="EMBL/GenBank/DDBJ databases">
        <title>HMF7856_wgs.fasta genome submission.</title>
        <authorList>
            <person name="Kang H."/>
            <person name="Kim H."/>
            <person name="Joh K."/>
        </authorList>
    </citation>
    <scope>NUCLEOTIDE SEQUENCE [LARGE SCALE GENOMIC DNA]</scope>
    <source>
        <strain evidence="8 9">HMF7856</strain>
    </source>
</reference>
<dbReference type="GO" id="GO:0005886">
    <property type="term" value="C:plasma membrane"/>
    <property type="evidence" value="ECO:0007669"/>
    <property type="project" value="UniProtKB-SubCell"/>
</dbReference>
<accession>A0A6I4IMJ0</accession>
<dbReference type="PANTHER" id="PTHR10464">
    <property type="entry name" value="UREA TRANSPORTER"/>
    <property type="match status" value="1"/>
</dbReference>
<dbReference type="Proteomes" id="UP000429232">
    <property type="component" value="Chromosome"/>
</dbReference>
<dbReference type="Pfam" id="PF01551">
    <property type="entry name" value="Peptidase_M23"/>
    <property type="match status" value="1"/>
</dbReference>
<dbReference type="CDD" id="cd12797">
    <property type="entry name" value="M23_peptidase"/>
    <property type="match status" value="1"/>
</dbReference>
<dbReference type="InterPro" id="IPR004937">
    <property type="entry name" value="Urea_transporter"/>
</dbReference>
<dbReference type="InterPro" id="IPR011055">
    <property type="entry name" value="Dup_hybrid_motif"/>
</dbReference>
<dbReference type="KEGG" id="mgik:GO620_001905"/>
<sequence length="713" mass="79033">MKNLLTYLKSVFNTYSILFFSQSTVFGFILLCVSILNPVAGLCGFAGVLFSLIMAQVLGFDQANLRTGVYSFNSLLLGLAFGSFYHINTHFILWYLVASLMVVLLSGILVQRLAKVNLPILSLPFIVTFWIVLAAANSIFNTGLLQKDSALLQEIYTGQNKIGLLHQYLCDAMPGSLCLYFRSLSAVLFQCNVITGIGVALGLLIHSRIGFTLSVTGFLTAIAFNSAFHIYPDGVSYYHLGANFIMATIAIGSFFLIPSWRSYLCAVISIPALFLLVNALSTLLGLHSLPVFSLPFCIVNFALLYFVKSRQSSGKPQPVVVQHYSPERNLYQFINQKKRLARLDYFPLVLPFMGRWTVSQGYNGSITHLGDWGHALDFVITDSDGNTYKYPGIEPGDFYCYNKPVLACGDGVIEAVVNHIEDNIIGEVNLTENWGNTVVIKHIDGLYSKVSHLKKDSIAVKVGQWVSTGDLLGLCGNSGRSPEPHLHFQVQATPYIGSKTLAYPLAVYEMVDEGGVLQIASTATPIEGCHVNNFLANASIKKAFDFQPGYVAKMKSAERTETIESVTNGLYQNYLYSRETGAAAYFINNGNRFYFTSFNGDKGSLLYQFYLTAFNVWFREQTSMTDHFPLVDMDNTPAMWLQDIVAPFFIFNEITHHSQAESRAGELVIHSERIKNGSTIADGSILINGQRISSFTSKNSNNKIHVEWLTGNM</sequence>
<keyword evidence="3" id="KW-1003">Cell membrane</keyword>
<keyword evidence="5" id="KW-1133">Transmembrane helix</keyword>
<evidence type="ECO:0000313" key="8">
    <source>
        <dbReference type="EMBL" id="QQL50231.1"/>
    </source>
</evidence>
<dbReference type="Pfam" id="PF03253">
    <property type="entry name" value="UT"/>
    <property type="match status" value="1"/>
</dbReference>
<dbReference type="AlphaFoldDB" id="A0A6I4IMJ0"/>
<dbReference type="InterPro" id="IPR016047">
    <property type="entry name" value="M23ase_b-sheet_dom"/>
</dbReference>
<evidence type="ECO:0000256" key="2">
    <source>
        <dbReference type="ARBA" id="ARBA00005914"/>
    </source>
</evidence>
<dbReference type="Gene3D" id="2.70.70.10">
    <property type="entry name" value="Glucose Permease (Domain IIA)"/>
    <property type="match status" value="1"/>
</dbReference>
<comment type="similarity">
    <text evidence="2">Belongs to the urea transporter family.</text>
</comment>
<keyword evidence="4" id="KW-0812">Transmembrane</keyword>
<feature type="domain" description="M23ase beta-sheet core" evidence="7">
    <location>
        <begin position="402"/>
        <end position="491"/>
    </location>
</feature>
<dbReference type="PANTHER" id="PTHR10464:SF4">
    <property type="entry name" value="UREA TRANSPORTER"/>
    <property type="match status" value="1"/>
</dbReference>